<evidence type="ECO:0000256" key="1">
    <source>
        <dbReference type="SAM" id="SignalP"/>
    </source>
</evidence>
<keyword evidence="3" id="KW-1185">Reference proteome</keyword>
<protein>
    <submittedName>
        <fullName evidence="2">Uncharacterized protein</fullName>
    </submittedName>
</protein>
<feature type="chain" id="PRO_5024287603" evidence="1">
    <location>
        <begin position="26"/>
        <end position="153"/>
    </location>
</feature>
<reference evidence="2 3" key="1">
    <citation type="journal article" date="2018" name="Elife">
        <title>Firefly genomes illuminate parallel origins of bioluminescence in beetles.</title>
        <authorList>
            <person name="Fallon T.R."/>
            <person name="Lower S.E."/>
            <person name="Chang C.H."/>
            <person name="Bessho-Uehara M."/>
            <person name="Martin G.J."/>
            <person name="Bewick A.J."/>
            <person name="Behringer M."/>
            <person name="Debat H.J."/>
            <person name="Wong I."/>
            <person name="Day J.C."/>
            <person name="Suvorov A."/>
            <person name="Silva C.J."/>
            <person name="Stanger-Hall K.F."/>
            <person name="Hall D.W."/>
            <person name="Schmitz R.J."/>
            <person name="Nelson D.R."/>
            <person name="Lewis S.M."/>
            <person name="Shigenobu S."/>
            <person name="Bybee S.M."/>
            <person name="Larracuente A.M."/>
            <person name="Oba Y."/>
            <person name="Weng J.K."/>
        </authorList>
    </citation>
    <scope>NUCLEOTIDE SEQUENCE [LARGE SCALE GENOMIC DNA]</scope>
    <source>
        <strain evidence="2">1611_PpyrPB1</strain>
        <tissue evidence="2">Whole body</tissue>
    </source>
</reference>
<evidence type="ECO:0000313" key="3">
    <source>
        <dbReference type="Proteomes" id="UP000327044"/>
    </source>
</evidence>
<dbReference type="InParanoid" id="A0A5N4A081"/>
<dbReference type="Proteomes" id="UP000327044">
    <property type="component" value="Unassembled WGS sequence"/>
</dbReference>
<evidence type="ECO:0000313" key="2">
    <source>
        <dbReference type="EMBL" id="KAB0790737.1"/>
    </source>
</evidence>
<comment type="caution">
    <text evidence="2">The sequence shown here is derived from an EMBL/GenBank/DDBJ whole genome shotgun (WGS) entry which is preliminary data.</text>
</comment>
<proteinExistence type="predicted"/>
<dbReference type="EMBL" id="VVIM01000812">
    <property type="protein sequence ID" value="KAB0790737.1"/>
    <property type="molecule type" value="Genomic_DNA"/>
</dbReference>
<feature type="signal peptide" evidence="1">
    <location>
        <begin position="1"/>
        <end position="25"/>
    </location>
</feature>
<gene>
    <name evidence="2" type="ORF">PPYR_15667</name>
</gene>
<name>A0A5N4A081_PHOPY</name>
<accession>A0A5N4A081</accession>
<organism evidence="2 3">
    <name type="scientific">Photinus pyralis</name>
    <name type="common">Common eastern firefly</name>
    <name type="synonym">Lampyris pyralis</name>
    <dbReference type="NCBI Taxonomy" id="7054"/>
    <lineage>
        <taxon>Eukaryota</taxon>
        <taxon>Metazoa</taxon>
        <taxon>Ecdysozoa</taxon>
        <taxon>Arthropoda</taxon>
        <taxon>Hexapoda</taxon>
        <taxon>Insecta</taxon>
        <taxon>Pterygota</taxon>
        <taxon>Neoptera</taxon>
        <taxon>Endopterygota</taxon>
        <taxon>Coleoptera</taxon>
        <taxon>Polyphaga</taxon>
        <taxon>Elateriformia</taxon>
        <taxon>Elateroidea</taxon>
        <taxon>Lampyridae</taxon>
        <taxon>Lampyrinae</taxon>
        <taxon>Photinus</taxon>
    </lineage>
</organism>
<dbReference type="AlphaFoldDB" id="A0A5N4A081"/>
<keyword evidence="1" id="KW-0732">Signal</keyword>
<sequence>MGGPFWGTVTANSGIPCSLVMTVLGVELLLGLSTQISAGVTSHISMSVVVPAKECVPVSQEIENDLIGNNLYCPDFDVSLLEEVFGDLGNLKRQLIEVEQKLSRFFKILFIKRQYNYCDLKWCECQTEQLIQTRMKLLADIQQFSDPFLQSCQ</sequence>